<sequence>MENERIVTSATLARALNDIGVNGETIQLRRKTWLDIEAFDAINIKAFGDDVDFYIFGSQTEGTTTLDMNSDFDFLYCYKKGL</sequence>
<reference evidence="1" key="1">
    <citation type="journal article" date="2019" name="bioRxiv">
        <title>The Genome of the Zebra Mussel, Dreissena polymorpha: A Resource for Invasive Species Research.</title>
        <authorList>
            <person name="McCartney M.A."/>
            <person name="Auch B."/>
            <person name="Kono T."/>
            <person name="Mallez S."/>
            <person name="Zhang Y."/>
            <person name="Obille A."/>
            <person name="Becker A."/>
            <person name="Abrahante J.E."/>
            <person name="Garbe J."/>
            <person name="Badalamenti J.P."/>
            <person name="Herman A."/>
            <person name="Mangelson H."/>
            <person name="Liachko I."/>
            <person name="Sullivan S."/>
            <person name="Sone E.D."/>
            <person name="Koren S."/>
            <person name="Silverstein K.A.T."/>
            <person name="Beckman K.B."/>
            <person name="Gohl D.M."/>
        </authorList>
    </citation>
    <scope>NUCLEOTIDE SEQUENCE</scope>
    <source>
        <strain evidence="1">Duluth1</strain>
        <tissue evidence="1">Whole animal</tissue>
    </source>
</reference>
<evidence type="ECO:0000313" key="2">
    <source>
        <dbReference type="Proteomes" id="UP000828390"/>
    </source>
</evidence>
<proteinExistence type="predicted"/>
<protein>
    <submittedName>
        <fullName evidence="1">Uncharacterized protein</fullName>
    </submittedName>
</protein>
<accession>A0A9D4L1R2</accession>
<dbReference type="EMBL" id="JAIWYP010000003">
    <property type="protein sequence ID" value="KAH3849768.1"/>
    <property type="molecule type" value="Genomic_DNA"/>
</dbReference>
<evidence type="ECO:0000313" key="1">
    <source>
        <dbReference type="EMBL" id="KAH3849768.1"/>
    </source>
</evidence>
<organism evidence="1 2">
    <name type="scientific">Dreissena polymorpha</name>
    <name type="common">Zebra mussel</name>
    <name type="synonym">Mytilus polymorpha</name>
    <dbReference type="NCBI Taxonomy" id="45954"/>
    <lineage>
        <taxon>Eukaryota</taxon>
        <taxon>Metazoa</taxon>
        <taxon>Spiralia</taxon>
        <taxon>Lophotrochozoa</taxon>
        <taxon>Mollusca</taxon>
        <taxon>Bivalvia</taxon>
        <taxon>Autobranchia</taxon>
        <taxon>Heteroconchia</taxon>
        <taxon>Euheterodonta</taxon>
        <taxon>Imparidentia</taxon>
        <taxon>Neoheterodontei</taxon>
        <taxon>Myida</taxon>
        <taxon>Dreissenoidea</taxon>
        <taxon>Dreissenidae</taxon>
        <taxon>Dreissena</taxon>
    </lineage>
</organism>
<reference evidence="1" key="2">
    <citation type="submission" date="2020-11" db="EMBL/GenBank/DDBJ databases">
        <authorList>
            <person name="McCartney M.A."/>
            <person name="Auch B."/>
            <person name="Kono T."/>
            <person name="Mallez S."/>
            <person name="Becker A."/>
            <person name="Gohl D.M."/>
            <person name="Silverstein K.A.T."/>
            <person name="Koren S."/>
            <person name="Bechman K.B."/>
            <person name="Herman A."/>
            <person name="Abrahante J.E."/>
            <person name="Garbe J."/>
        </authorList>
    </citation>
    <scope>NUCLEOTIDE SEQUENCE</scope>
    <source>
        <strain evidence="1">Duluth1</strain>
        <tissue evidence="1">Whole animal</tissue>
    </source>
</reference>
<keyword evidence="2" id="KW-1185">Reference proteome</keyword>
<dbReference type="Proteomes" id="UP000828390">
    <property type="component" value="Unassembled WGS sequence"/>
</dbReference>
<name>A0A9D4L1R2_DREPO</name>
<comment type="caution">
    <text evidence="1">The sequence shown here is derived from an EMBL/GenBank/DDBJ whole genome shotgun (WGS) entry which is preliminary data.</text>
</comment>
<dbReference type="AlphaFoldDB" id="A0A9D4L1R2"/>
<gene>
    <name evidence="1" type="ORF">DPMN_092172</name>
</gene>